<reference evidence="2 3" key="1">
    <citation type="submission" date="2020-02" db="EMBL/GenBank/DDBJ databases">
        <title>Genome analysis of Thermosulfuriphilus ammonigenes ST65T, an anaerobic thermophilic chemolithoautotrophic bacterium isolated from a deep-sea hydrothermal vent.</title>
        <authorList>
            <person name="Slobodkina G."/>
            <person name="Allioux M."/>
            <person name="Merkel A."/>
            <person name="Alain K."/>
            <person name="Jebbar M."/>
            <person name="Slobodkin A."/>
        </authorList>
    </citation>
    <scope>NUCLEOTIDE SEQUENCE [LARGE SCALE GENOMIC DNA]</scope>
    <source>
        <strain evidence="2 3">ST65</strain>
    </source>
</reference>
<dbReference type="InterPro" id="IPR029467">
    <property type="entry name" value="Cyt_c7-like"/>
</dbReference>
<accession>A0A6G7PZ25</accession>
<feature type="domain" description="Cytochrome c7-like" evidence="1">
    <location>
        <begin position="36"/>
        <end position="90"/>
    </location>
</feature>
<dbReference type="InterPro" id="IPR036280">
    <property type="entry name" value="Multihaem_cyt_sf"/>
</dbReference>
<evidence type="ECO:0000259" key="1">
    <source>
        <dbReference type="Pfam" id="PF14522"/>
    </source>
</evidence>
<dbReference type="AlphaFoldDB" id="A0A6G7PZ25"/>
<dbReference type="Gene3D" id="3.90.10.10">
    <property type="entry name" value="Cytochrome C3"/>
    <property type="match status" value="1"/>
</dbReference>
<evidence type="ECO:0000313" key="2">
    <source>
        <dbReference type="EMBL" id="QIJ72912.1"/>
    </source>
</evidence>
<gene>
    <name evidence="2" type="ORF">G4V39_10640</name>
</gene>
<dbReference type="Proteomes" id="UP000502179">
    <property type="component" value="Chromosome"/>
</dbReference>
<dbReference type="SUPFAM" id="SSF48695">
    <property type="entry name" value="Multiheme cytochromes"/>
    <property type="match status" value="1"/>
</dbReference>
<proteinExistence type="predicted"/>
<name>A0A6G7PZ25_9BACT</name>
<organism evidence="2 3">
    <name type="scientific">Thermosulfuriphilus ammonigenes</name>
    <dbReference type="NCBI Taxonomy" id="1936021"/>
    <lineage>
        <taxon>Bacteria</taxon>
        <taxon>Pseudomonadati</taxon>
        <taxon>Thermodesulfobacteriota</taxon>
        <taxon>Thermodesulfobacteria</taxon>
        <taxon>Thermodesulfobacteriales</taxon>
        <taxon>Thermodesulfobacteriaceae</taxon>
        <taxon>Thermosulfuriphilus</taxon>
    </lineage>
</organism>
<evidence type="ECO:0000313" key="3">
    <source>
        <dbReference type="Proteomes" id="UP000502179"/>
    </source>
</evidence>
<sequence>MVCIFFLLSCGVKNQPTGEISPAPASQHPELSEQEKLIACSSCHQEVTPEIYEQWYNSVHGLDNVKCFQCHGTYENFSVVPKMDKCATCHVEQLRKMPPGMTCWQCHPAHKFSVHK</sequence>
<dbReference type="KEGG" id="tav:G4V39_10640"/>
<protein>
    <submittedName>
        <fullName evidence="2">Multiheme C-type cytochrome</fullName>
    </submittedName>
</protein>
<keyword evidence="3" id="KW-1185">Reference proteome</keyword>
<dbReference type="Pfam" id="PF14522">
    <property type="entry name" value="Cytochrome_C7"/>
    <property type="match status" value="1"/>
</dbReference>
<dbReference type="EMBL" id="CP048877">
    <property type="protein sequence ID" value="QIJ72912.1"/>
    <property type="molecule type" value="Genomic_DNA"/>
</dbReference>